<dbReference type="Proteomes" id="UP000054703">
    <property type="component" value="Unassembled WGS sequence"/>
</dbReference>
<sequence>MFNKVVRSKLNRSVIGAISKIGLQGLKQWDPELVEIGTNQLCRGVTRNQLLNMLEINQLTQISKTTTFEDVEHSDIARQVIRGGDPNLLSLTRNMLTANCYGANRYWLPSDGAIIVGCLPAVFSNISKQAKMCPQMCEKEQKRATELALSSGDYYKDAVDVTQLTIEVNEICAIVGKQKGVHFDGMYDVDKCIDKIYHVVGTGRPKLGLVPMSSCLVETFHNPDYRERALAVEIVLTQNPEYLEILIDTMRKEGELEPGQRVLTPDDAALIMGDLELRKLAVDTASSTGTSILSSVPEKLHGPEMLEYLKSESLKGLLPKEFGPEDGCYSL</sequence>
<organism evidence="1 2">
    <name type="scientific">Legionella santicrucis</name>
    <dbReference type="NCBI Taxonomy" id="45074"/>
    <lineage>
        <taxon>Bacteria</taxon>
        <taxon>Pseudomonadati</taxon>
        <taxon>Pseudomonadota</taxon>
        <taxon>Gammaproteobacteria</taxon>
        <taxon>Legionellales</taxon>
        <taxon>Legionellaceae</taxon>
        <taxon>Legionella</taxon>
    </lineage>
</organism>
<protein>
    <submittedName>
        <fullName evidence="1">Uncharacterized protein</fullName>
    </submittedName>
</protein>
<evidence type="ECO:0000313" key="1">
    <source>
        <dbReference type="EMBL" id="KTD53834.1"/>
    </source>
</evidence>
<proteinExistence type="predicted"/>
<dbReference type="AlphaFoldDB" id="A0A0W0YAC3"/>
<dbReference type="RefSeq" id="WP_058515422.1">
    <property type="nucleotide sequence ID" value="NZ_CAAAIH010000036.1"/>
</dbReference>
<accession>A0A0W0YAC3</accession>
<evidence type="ECO:0000313" key="2">
    <source>
        <dbReference type="Proteomes" id="UP000054703"/>
    </source>
</evidence>
<gene>
    <name evidence="1" type="ORF">Lsan_3498</name>
</gene>
<keyword evidence="2" id="KW-1185">Reference proteome</keyword>
<reference evidence="1 2" key="1">
    <citation type="submission" date="2015-11" db="EMBL/GenBank/DDBJ databases">
        <title>Genomic analysis of 38 Legionella species identifies large and diverse effector repertoires.</title>
        <authorList>
            <person name="Burstein D."/>
            <person name="Amaro F."/>
            <person name="Zusman T."/>
            <person name="Lifshitz Z."/>
            <person name="Cohen O."/>
            <person name="Gilbert J.A."/>
            <person name="Pupko T."/>
            <person name="Shuman H.A."/>
            <person name="Segal G."/>
        </authorList>
    </citation>
    <scope>NUCLEOTIDE SEQUENCE [LARGE SCALE GENOMIC DNA]</scope>
    <source>
        <strain evidence="1 2">SC-63-C7</strain>
    </source>
</reference>
<dbReference type="PATRIC" id="fig|45074.5.peg.3767"/>
<dbReference type="EMBL" id="LNYU01000090">
    <property type="protein sequence ID" value="KTD53834.1"/>
    <property type="molecule type" value="Genomic_DNA"/>
</dbReference>
<dbReference type="OrthoDB" id="5652594at2"/>
<name>A0A0W0YAC3_9GAMM</name>
<comment type="caution">
    <text evidence="1">The sequence shown here is derived from an EMBL/GenBank/DDBJ whole genome shotgun (WGS) entry which is preliminary data.</text>
</comment>